<reference evidence="1 2" key="1">
    <citation type="submission" date="2013-01" db="EMBL/GenBank/DDBJ databases">
        <authorList>
            <person name="Harkins D.M."/>
            <person name="Durkin A.S."/>
            <person name="Brinkac L.M."/>
            <person name="Haft D.H."/>
            <person name="Selengut J.D."/>
            <person name="Sanka R."/>
            <person name="DePew J."/>
            <person name="Purushe J."/>
            <person name="Galloway R.L."/>
            <person name="Vinetz J.M."/>
            <person name="Sutton G.G."/>
            <person name="Nierman W.C."/>
            <person name="Fouts D.E."/>
        </authorList>
    </citation>
    <scope>NUCLEOTIDE SEQUENCE [LARGE SCALE GENOMIC DNA]</scope>
    <source>
        <strain evidence="1 2">79601</strain>
    </source>
</reference>
<name>M6DDI3_9LEPT</name>
<gene>
    <name evidence="1" type="ORF">LEP1GSC194_4207</name>
</gene>
<sequence length="320" mass="35765">MSASENEVLEVSEIIVHQTEVDRVLSIPVFDNVSILDQDDFFVLDSKAVVGTKTHRTDSIRKKVLSFELRDFVITFHDPHSNFNFQNSNLNPGAFLSSLVVSQDFPSRIQKSILIKTNPVSSPENFEVLKVKNDSIVSRSLTSDRISLLVLSLSFLFGSDSYLLSVFFDNHFQQMEWVVNLKERIEPIPISRFSQNWKESHPYSIPNSVRRSELRSALTKNLEKGIIAGVVGTGKNKGKEILPGLRVSGVNLLNPGKTTNGILFWLRSKLGSKSTSLKTIEIVEMVGIQKLPFLFNMNSIIRGESLGESGLGKAGPRFLL</sequence>
<proteinExistence type="predicted"/>
<accession>M6DDI3</accession>
<dbReference type="AlphaFoldDB" id="M6DDI3"/>
<evidence type="ECO:0000313" key="2">
    <source>
        <dbReference type="Proteomes" id="UP000011988"/>
    </source>
</evidence>
<dbReference type="Proteomes" id="UP000011988">
    <property type="component" value="Unassembled WGS sequence"/>
</dbReference>
<evidence type="ECO:0000313" key="1">
    <source>
        <dbReference type="EMBL" id="EMJ96595.1"/>
    </source>
</evidence>
<comment type="caution">
    <text evidence="1">The sequence shown here is derived from an EMBL/GenBank/DDBJ whole genome shotgun (WGS) entry which is preliminary data.</text>
</comment>
<dbReference type="EMBL" id="ANIK01000016">
    <property type="protein sequence ID" value="EMJ96595.1"/>
    <property type="molecule type" value="Genomic_DNA"/>
</dbReference>
<protein>
    <submittedName>
        <fullName evidence="1">Uncharacterized protein</fullName>
    </submittedName>
</protein>
<dbReference type="PATRIC" id="fig|1218565.3.peg.825"/>
<organism evidence="1 2">
    <name type="scientific">Leptospira alstonii serovar Sichuan str. 79601</name>
    <dbReference type="NCBI Taxonomy" id="1218565"/>
    <lineage>
        <taxon>Bacteria</taxon>
        <taxon>Pseudomonadati</taxon>
        <taxon>Spirochaetota</taxon>
        <taxon>Spirochaetia</taxon>
        <taxon>Leptospirales</taxon>
        <taxon>Leptospiraceae</taxon>
        <taxon>Leptospira</taxon>
    </lineage>
</organism>